<evidence type="ECO:0000313" key="2">
    <source>
        <dbReference type="Proteomes" id="UP001209878"/>
    </source>
</evidence>
<comment type="caution">
    <text evidence="1">The sequence shown here is derived from an EMBL/GenBank/DDBJ whole genome shotgun (WGS) entry which is preliminary data.</text>
</comment>
<evidence type="ECO:0000313" key="1">
    <source>
        <dbReference type="EMBL" id="KAK2153992.1"/>
    </source>
</evidence>
<dbReference type="EMBL" id="JAODUO010002232">
    <property type="protein sequence ID" value="KAK2153992.1"/>
    <property type="molecule type" value="Genomic_DNA"/>
</dbReference>
<name>A0AAD9JJS5_RIDPI</name>
<sequence length="225" mass="25866">MWQNPHFRLKLVDEPITLEFDPNYYYNVKHVGTDVIAENGVSVSIEERYRKTTTSGGSCFYVFSETASSTIRQMCSFWDFFNGTYVVWCPAMGGEPCMDISILLQYTNFTAYTSSRHPMHHVQIGFQLIVVTSPPVADDHEQYRRGSRNCCALSAFVYELHARLISTGVDIFDEFSVILPWQRRAACTGHYMCFNIRRNEPLTVKGEVGELALLLLMDRVCRQTR</sequence>
<reference evidence="1" key="1">
    <citation type="journal article" date="2023" name="Mol. Biol. Evol.">
        <title>Third-Generation Sequencing Reveals the Adaptive Role of the Epigenome in Three Deep-Sea Polychaetes.</title>
        <authorList>
            <person name="Perez M."/>
            <person name="Aroh O."/>
            <person name="Sun Y."/>
            <person name="Lan Y."/>
            <person name="Juniper S.K."/>
            <person name="Young C.R."/>
            <person name="Angers B."/>
            <person name="Qian P.Y."/>
        </authorList>
    </citation>
    <scope>NUCLEOTIDE SEQUENCE</scope>
    <source>
        <strain evidence="1">R07B-5</strain>
    </source>
</reference>
<organism evidence="1 2">
    <name type="scientific">Ridgeia piscesae</name>
    <name type="common">Tubeworm</name>
    <dbReference type="NCBI Taxonomy" id="27915"/>
    <lineage>
        <taxon>Eukaryota</taxon>
        <taxon>Metazoa</taxon>
        <taxon>Spiralia</taxon>
        <taxon>Lophotrochozoa</taxon>
        <taxon>Annelida</taxon>
        <taxon>Polychaeta</taxon>
        <taxon>Sedentaria</taxon>
        <taxon>Canalipalpata</taxon>
        <taxon>Sabellida</taxon>
        <taxon>Siboglinidae</taxon>
        <taxon>Ridgeia</taxon>
    </lineage>
</organism>
<proteinExistence type="predicted"/>
<accession>A0AAD9JJS5</accession>
<protein>
    <submittedName>
        <fullName evidence="1">Uncharacterized protein</fullName>
    </submittedName>
</protein>
<dbReference type="AlphaFoldDB" id="A0AAD9JJS5"/>
<gene>
    <name evidence="1" type="ORF">NP493_2237g00004</name>
</gene>
<dbReference type="Proteomes" id="UP001209878">
    <property type="component" value="Unassembled WGS sequence"/>
</dbReference>
<keyword evidence="2" id="KW-1185">Reference proteome</keyword>